<reference evidence="6 7" key="1">
    <citation type="journal article" date="2018" name="Evol. Lett.">
        <title>Horizontal gene cluster transfer increased hallucinogenic mushroom diversity.</title>
        <authorList>
            <person name="Reynolds H.T."/>
            <person name="Vijayakumar V."/>
            <person name="Gluck-Thaler E."/>
            <person name="Korotkin H.B."/>
            <person name="Matheny P.B."/>
            <person name="Slot J.C."/>
        </authorList>
    </citation>
    <scope>NUCLEOTIDE SEQUENCE [LARGE SCALE GENOMIC DNA]</scope>
    <source>
        <strain evidence="6 7">SRW20</strain>
    </source>
</reference>
<dbReference type="InterPro" id="IPR027417">
    <property type="entry name" value="P-loop_NTPase"/>
</dbReference>
<dbReference type="Pfam" id="PF07724">
    <property type="entry name" value="AAA_2"/>
    <property type="match status" value="1"/>
</dbReference>
<organism evidence="6 7">
    <name type="scientific">Gymnopilus dilepis</name>
    <dbReference type="NCBI Taxonomy" id="231916"/>
    <lineage>
        <taxon>Eukaryota</taxon>
        <taxon>Fungi</taxon>
        <taxon>Dikarya</taxon>
        <taxon>Basidiomycota</taxon>
        <taxon>Agaricomycotina</taxon>
        <taxon>Agaricomycetes</taxon>
        <taxon>Agaricomycetidae</taxon>
        <taxon>Agaricales</taxon>
        <taxon>Agaricineae</taxon>
        <taxon>Hymenogastraceae</taxon>
        <taxon>Gymnopilus</taxon>
    </lineage>
</organism>
<evidence type="ECO:0008006" key="8">
    <source>
        <dbReference type="Google" id="ProtNLM"/>
    </source>
</evidence>
<dbReference type="AlphaFoldDB" id="A0A409XXL9"/>
<dbReference type="GO" id="GO:0005524">
    <property type="term" value="F:ATP binding"/>
    <property type="evidence" value="ECO:0007669"/>
    <property type="project" value="UniProtKB-KW"/>
</dbReference>
<comment type="caution">
    <text evidence="6">The sequence shown here is derived from an EMBL/GenBank/DDBJ whole genome shotgun (WGS) entry which is preliminary data.</text>
</comment>
<gene>
    <name evidence="6" type="ORF">CVT26_008514</name>
</gene>
<keyword evidence="2" id="KW-0067">ATP-binding</keyword>
<dbReference type="InParanoid" id="A0A409XXL9"/>
<evidence type="ECO:0000259" key="4">
    <source>
        <dbReference type="SMART" id="SM00382"/>
    </source>
</evidence>
<evidence type="ECO:0000313" key="7">
    <source>
        <dbReference type="Proteomes" id="UP000284706"/>
    </source>
</evidence>
<keyword evidence="7" id="KW-1185">Reference proteome</keyword>
<evidence type="ECO:0000259" key="5">
    <source>
        <dbReference type="SMART" id="SM01086"/>
    </source>
</evidence>
<feature type="domain" description="Clp ATPase C-terminal" evidence="5">
    <location>
        <begin position="408"/>
        <end position="497"/>
    </location>
</feature>
<dbReference type="SMART" id="SM00382">
    <property type="entry name" value="AAA"/>
    <property type="match status" value="1"/>
</dbReference>
<dbReference type="Gene3D" id="3.40.50.300">
    <property type="entry name" value="P-loop containing nucleotide triphosphate hydrolases"/>
    <property type="match status" value="1"/>
</dbReference>
<dbReference type="GO" id="GO:0051603">
    <property type="term" value="P:proteolysis involved in protein catabolic process"/>
    <property type="evidence" value="ECO:0007669"/>
    <property type="project" value="TreeGrafter"/>
</dbReference>
<dbReference type="InterPro" id="IPR050052">
    <property type="entry name" value="ATP-dep_Clp_protease_ClpX"/>
</dbReference>
<dbReference type="InterPro" id="IPR019489">
    <property type="entry name" value="Clp_ATPase_C"/>
</dbReference>
<dbReference type="InterPro" id="IPR003593">
    <property type="entry name" value="AAA+_ATPase"/>
</dbReference>
<dbReference type="Proteomes" id="UP000284706">
    <property type="component" value="Unassembled WGS sequence"/>
</dbReference>
<dbReference type="InterPro" id="IPR003959">
    <property type="entry name" value="ATPase_AAA_core"/>
</dbReference>
<protein>
    <recommendedName>
        <fullName evidence="8">AAA+ ATPase domain-containing protein</fullName>
    </recommendedName>
</protein>
<dbReference type="EMBL" id="NHYE01001424">
    <property type="protein sequence ID" value="PPQ95486.1"/>
    <property type="molecule type" value="Genomic_DNA"/>
</dbReference>
<dbReference type="NCBIfam" id="NF003745">
    <property type="entry name" value="PRK05342.1"/>
    <property type="match status" value="1"/>
</dbReference>
<evidence type="ECO:0000256" key="2">
    <source>
        <dbReference type="ARBA" id="ARBA00022840"/>
    </source>
</evidence>
<keyword evidence="1" id="KW-0547">Nucleotide-binding</keyword>
<proteinExistence type="predicted"/>
<dbReference type="GO" id="GO:0016887">
    <property type="term" value="F:ATP hydrolysis activity"/>
    <property type="evidence" value="ECO:0007669"/>
    <property type="project" value="InterPro"/>
</dbReference>
<dbReference type="Gene3D" id="1.10.8.60">
    <property type="match status" value="1"/>
</dbReference>
<evidence type="ECO:0000256" key="1">
    <source>
        <dbReference type="ARBA" id="ARBA00022741"/>
    </source>
</evidence>
<dbReference type="FunFam" id="1.10.8.60:FF:000138">
    <property type="entry name" value="ATP-dependent Clp protease ATP-binding subunit ClpX"/>
    <property type="match status" value="1"/>
</dbReference>
<dbReference type="OrthoDB" id="1721884at2759"/>
<name>A0A409XXL9_9AGAR</name>
<dbReference type="GO" id="GO:0005759">
    <property type="term" value="C:mitochondrial matrix"/>
    <property type="evidence" value="ECO:0007669"/>
    <property type="project" value="TreeGrafter"/>
</dbReference>
<dbReference type="PANTHER" id="PTHR48102">
    <property type="entry name" value="ATP-DEPENDENT CLP PROTEASE ATP-BINDING SUBUNIT CLPX-LIKE, MITOCHONDRIAL-RELATED"/>
    <property type="match status" value="1"/>
</dbReference>
<dbReference type="Pfam" id="PF10431">
    <property type="entry name" value="ClpB_D2-small"/>
    <property type="match status" value="1"/>
</dbReference>
<feature type="region of interest" description="Disordered" evidence="3">
    <location>
        <begin position="25"/>
        <end position="48"/>
    </location>
</feature>
<dbReference type="PANTHER" id="PTHR48102:SF7">
    <property type="entry name" value="ATP-DEPENDENT CLP PROTEASE ATP-BINDING SUBUNIT CLPX-LIKE, MITOCHONDRIAL"/>
    <property type="match status" value="1"/>
</dbReference>
<feature type="compositionally biased region" description="Basic and acidic residues" evidence="3">
    <location>
        <begin position="26"/>
        <end position="42"/>
    </location>
</feature>
<sequence>MRSLKLGPASFGFSYARHNVRTIRTQPRDMAPESSSTEHEFPSYHPPGLGLATPRQLVDYLNQFVIGQENAKKVLSVAVFNHYNRVRANMEYQEPEDLLYGPETTGSIDQGQHPQIASQQTCTPVFLESSVSSARLRPLRKKIPPLSFRNRESPPLFEKSNVLILGPTGSGKTLLARTLAKVLDVPFSVSDATSFTQVRLFIVQSIYRRMPFLDVGEDVDMAIQRLVQAANWDPIRASTGIVYIDEVDKIARRSTSGADGSRDVGGEGVQQALLRMMEGSVVTVQAKGGASADVPPITGASNSRVGQRAPHLAMPKADSYHIDTTNVLFILSGAFVGLDKIIKKRVAKGSIGFTANLASESGPLPFFTSNRKAVHNPLDLVETSDLVQYGFIPEFISRLPSITALAPLTIPDLRRILTEVKGSLVSQYMSLFQYSGVEIRFTSEALDEVCKKAFERGGGARGLRGIMESLLLDPMYEVPGSDVCHVLITADTVRGVSPAGYWKKGQAVQFWEAWATEEGNYAKTKPRD</sequence>
<evidence type="ECO:0000256" key="3">
    <source>
        <dbReference type="SAM" id="MobiDB-lite"/>
    </source>
</evidence>
<dbReference type="SMART" id="SM01086">
    <property type="entry name" value="ClpB_D2-small"/>
    <property type="match status" value="1"/>
</dbReference>
<feature type="domain" description="AAA+ ATPase" evidence="4">
    <location>
        <begin position="158"/>
        <end position="328"/>
    </location>
</feature>
<evidence type="ECO:0000313" key="6">
    <source>
        <dbReference type="EMBL" id="PPQ95486.1"/>
    </source>
</evidence>
<dbReference type="STRING" id="231916.A0A409XXL9"/>
<accession>A0A409XXL9</accession>
<dbReference type="SUPFAM" id="SSF52540">
    <property type="entry name" value="P-loop containing nucleoside triphosphate hydrolases"/>
    <property type="match status" value="1"/>
</dbReference>